<comment type="caution">
    <text evidence="3">The sequence shown here is derived from an EMBL/GenBank/DDBJ whole genome shotgun (WGS) entry which is preliminary data.</text>
</comment>
<proteinExistence type="predicted"/>
<feature type="transmembrane region" description="Helical" evidence="1">
    <location>
        <begin position="12"/>
        <end position="32"/>
    </location>
</feature>
<reference evidence="3 4" key="1">
    <citation type="journal article" date="2014" name="Int. J. Syst. Evol. Microbiol.">
        <title>Complete genome sequence of Corynebacterium casei LMG S-19264T (=DSM 44701T), isolated from a smear-ripened cheese.</title>
        <authorList>
            <consortium name="US DOE Joint Genome Institute (JGI-PGF)"/>
            <person name="Walter F."/>
            <person name="Albersmeier A."/>
            <person name="Kalinowski J."/>
            <person name="Ruckert C."/>
        </authorList>
    </citation>
    <scope>NUCLEOTIDE SEQUENCE [LARGE SCALE GENOMIC DNA]</scope>
    <source>
        <strain evidence="3 4">CGMCC 4.7206</strain>
    </source>
</reference>
<keyword evidence="1" id="KW-0472">Membrane</keyword>
<gene>
    <name evidence="2" type="ORF">GCM10009545_28150</name>
    <name evidence="3" type="ORF">GCM10011581_44780</name>
</gene>
<evidence type="ECO:0000313" key="3">
    <source>
        <dbReference type="EMBL" id="GGJ02759.1"/>
    </source>
</evidence>
<keyword evidence="1" id="KW-1133">Transmembrane helix</keyword>
<organism evidence="3 4">
    <name type="scientific">Saccharopolyspora thermophila</name>
    <dbReference type="NCBI Taxonomy" id="89367"/>
    <lineage>
        <taxon>Bacteria</taxon>
        <taxon>Bacillati</taxon>
        <taxon>Actinomycetota</taxon>
        <taxon>Actinomycetes</taxon>
        <taxon>Pseudonocardiales</taxon>
        <taxon>Pseudonocardiaceae</taxon>
        <taxon>Saccharopolyspora</taxon>
    </lineage>
</organism>
<accession>A0A917K9Z6</accession>
<protein>
    <submittedName>
        <fullName evidence="3">Uncharacterized protein</fullName>
    </submittedName>
</protein>
<evidence type="ECO:0000313" key="2">
    <source>
        <dbReference type="EMBL" id="GAA0524251.1"/>
    </source>
</evidence>
<dbReference type="EMBL" id="BAAAHC010000010">
    <property type="protein sequence ID" value="GAA0524251.1"/>
    <property type="molecule type" value="Genomic_DNA"/>
</dbReference>
<dbReference type="AlphaFoldDB" id="A0A917K9Z6"/>
<dbReference type="RefSeq" id="WP_188990890.1">
    <property type="nucleotide sequence ID" value="NZ_BAAAHC010000010.1"/>
</dbReference>
<keyword evidence="5" id="KW-1185">Reference proteome</keyword>
<dbReference type="Proteomes" id="UP000597989">
    <property type="component" value="Unassembled WGS sequence"/>
</dbReference>
<name>A0A917K9Z6_9PSEU</name>
<reference evidence="2 5" key="2">
    <citation type="journal article" date="2019" name="Int. J. Syst. Evol. Microbiol.">
        <title>The Global Catalogue of Microorganisms (GCM) 10K type strain sequencing project: providing services to taxonomists for standard genome sequencing and annotation.</title>
        <authorList>
            <consortium name="The Broad Institute Genomics Platform"/>
            <consortium name="The Broad Institute Genome Sequencing Center for Infectious Disease"/>
            <person name="Wu L."/>
            <person name="Ma J."/>
        </authorList>
    </citation>
    <scope>NUCLEOTIDE SEQUENCE [LARGE SCALE GENOMIC DNA]</scope>
    <source>
        <strain evidence="2 5">JCM 10664</strain>
    </source>
</reference>
<reference evidence="3" key="3">
    <citation type="submission" date="2020-09" db="EMBL/GenBank/DDBJ databases">
        <authorList>
            <person name="Sun Q."/>
            <person name="Zhou Y."/>
        </authorList>
    </citation>
    <scope>NUCLEOTIDE SEQUENCE</scope>
    <source>
        <strain evidence="3">CGMCC 4.7206</strain>
    </source>
</reference>
<dbReference type="EMBL" id="BMMT01000020">
    <property type="protein sequence ID" value="GGJ02759.1"/>
    <property type="molecule type" value="Genomic_DNA"/>
</dbReference>
<keyword evidence="1" id="KW-0812">Transmembrane</keyword>
<dbReference type="Proteomes" id="UP001500220">
    <property type="component" value="Unassembled WGS sequence"/>
</dbReference>
<reference evidence="2" key="4">
    <citation type="submission" date="2023-12" db="EMBL/GenBank/DDBJ databases">
        <authorList>
            <person name="Sun Q."/>
            <person name="Inoue M."/>
        </authorList>
    </citation>
    <scope>NUCLEOTIDE SEQUENCE</scope>
    <source>
        <strain evidence="2">JCM 10664</strain>
    </source>
</reference>
<evidence type="ECO:0000313" key="4">
    <source>
        <dbReference type="Proteomes" id="UP000597989"/>
    </source>
</evidence>
<evidence type="ECO:0000313" key="5">
    <source>
        <dbReference type="Proteomes" id="UP001500220"/>
    </source>
</evidence>
<sequence length="46" mass="4974">MSIRPPTHYRVHRWILAVLAAILVALSVLLVGSDLSEFATGLLTDG</sequence>
<evidence type="ECO:0000256" key="1">
    <source>
        <dbReference type="SAM" id="Phobius"/>
    </source>
</evidence>